<dbReference type="OrthoDB" id="8956208at2"/>
<name>A0A1G7EPZ4_9BURK</name>
<gene>
    <name evidence="3" type="ORF">SAMN05192589_1245</name>
</gene>
<dbReference type="Proteomes" id="UP000198781">
    <property type="component" value="Unassembled WGS sequence"/>
</dbReference>
<dbReference type="GO" id="GO:0000271">
    <property type="term" value="P:polysaccharide biosynthetic process"/>
    <property type="evidence" value="ECO:0007669"/>
    <property type="project" value="TreeGrafter"/>
</dbReference>
<feature type="transmembrane region" description="Helical" evidence="1">
    <location>
        <begin position="303"/>
        <end position="324"/>
    </location>
</feature>
<feature type="transmembrane region" description="Helical" evidence="1">
    <location>
        <begin position="53"/>
        <end position="71"/>
    </location>
</feature>
<keyword evidence="1" id="KW-1133">Transmembrane helix</keyword>
<accession>A0A1G7EPZ4</accession>
<organism evidence="3 4">
    <name type="scientific">Paracidovorax valerianellae</name>
    <dbReference type="NCBI Taxonomy" id="187868"/>
    <lineage>
        <taxon>Bacteria</taxon>
        <taxon>Pseudomonadati</taxon>
        <taxon>Pseudomonadota</taxon>
        <taxon>Betaproteobacteria</taxon>
        <taxon>Burkholderiales</taxon>
        <taxon>Comamonadaceae</taxon>
        <taxon>Paracidovorax</taxon>
    </lineage>
</organism>
<dbReference type="InterPro" id="IPR002656">
    <property type="entry name" value="Acyl_transf_3_dom"/>
</dbReference>
<feature type="transmembrane region" description="Helical" evidence="1">
    <location>
        <begin position="330"/>
        <end position="350"/>
    </location>
</feature>
<keyword evidence="1" id="KW-0812">Transmembrane</keyword>
<dbReference type="AlphaFoldDB" id="A0A1G7EPZ4"/>
<dbReference type="STRING" id="187868.SAMN05192589_1245"/>
<evidence type="ECO:0000313" key="4">
    <source>
        <dbReference type="Proteomes" id="UP000198781"/>
    </source>
</evidence>
<dbReference type="RefSeq" id="WP_092746005.1">
    <property type="nucleotide sequence ID" value="NZ_FMZC01000024.1"/>
</dbReference>
<dbReference type="PANTHER" id="PTHR23028">
    <property type="entry name" value="ACETYLTRANSFERASE"/>
    <property type="match status" value="1"/>
</dbReference>
<evidence type="ECO:0000259" key="2">
    <source>
        <dbReference type="Pfam" id="PF01757"/>
    </source>
</evidence>
<feature type="transmembrane region" description="Helical" evidence="1">
    <location>
        <begin position="148"/>
        <end position="169"/>
    </location>
</feature>
<dbReference type="InterPro" id="IPR050879">
    <property type="entry name" value="Acyltransferase_3"/>
</dbReference>
<dbReference type="EMBL" id="FMZC01000024">
    <property type="protein sequence ID" value="SDE65744.1"/>
    <property type="molecule type" value="Genomic_DNA"/>
</dbReference>
<dbReference type="PANTHER" id="PTHR23028:SF131">
    <property type="entry name" value="BLR2367 PROTEIN"/>
    <property type="match status" value="1"/>
</dbReference>
<proteinExistence type="predicted"/>
<keyword evidence="3" id="KW-0012">Acyltransferase</keyword>
<feature type="transmembrane region" description="Helical" evidence="1">
    <location>
        <begin position="362"/>
        <end position="382"/>
    </location>
</feature>
<reference evidence="3 4" key="1">
    <citation type="submission" date="2016-10" db="EMBL/GenBank/DDBJ databases">
        <authorList>
            <person name="de Groot N.N."/>
        </authorList>
    </citation>
    <scope>NUCLEOTIDE SEQUENCE [LARGE SCALE GENOMIC DNA]</scope>
    <source>
        <strain evidence="3 4">DSM 16619</strain>
    </source>
</reference>
<dbReference type="GO" id="GO:0016020">
    <property type="term" value="C:membrane"/>
    <property type="evidence" value="ECO:0007669"/>
    <property type="project" value="TreeGrafter"/>
</dbReference>
<feature type="transmembrane region" description="Helical" evidence="1">
    <location>
        <begin position="181"/>
        <end position="198"/>
    </location>
</feature>
<dbReference type="GO" id="GO:0016747">
    <property type="term" value="F:acyltransferase activity, transferring groups other than amino-acyl groups"/>
    <property type="evidence" value="ECO:0007669"/>
    <property type="project" value="InterPro"/>
</dbReference>
<protein>
    <submittedName>
        <fullName evidence="3">Peptidoglycan/LPS O-acetylase OafA/YrhL, contains acyltransferase and SGNH-hydrolase domains</fullName>
    </submittedName>
</protein>
<feature type="transmembrane region" description="Helical" evidence="1">
    <location>
        <begin position="204"/>
        <end position="225"/>
    </location>
</feature>
<dbReference type="Pfam" id="PF01757">
    <property type="entry name" value="Acyl_transf_3"/>
    <property type="match status" value="1"/>
</dbReference>
<keyword evidence="4" id="KW-1185">Reference proteome</keyword>
<feature type="domain" description="Acyltransferase 3" evidence="2">
    <location>
        <begin position="10"/>
        <end position="345"/>
    </location>
</feature>
<feature type="transmembrane region" description="Helical" evidence="1">
    <location>
        <begin position="92"/>
        <end position="114"/>
    </location>
</feature>
<dbReference type="GO" id="GO:0016787">
    <property type="term" value="F:hydrolase activity"/>
    <property type="evidence" value="ECO:0007669"/>
    <property type="project" value="UniProtKB-KW"/>
</dbReference>
<keyword evidence="1" id="KW-0472">Membrane</keyword>
<feature type="transmembrane region" description="Helical" evidence="1">
    <location>
        <begin position="232"/>
        <end position="247"/>
    </location>
</feature>
<sequence length="385" mass="41372">MSSPSRSSLIDTVKGLACATIVAHHLAFYGPMSDAALPLMPELMAWLSQHGRMAVQVFLVLGGYLAAASLAPTGVARFDSASEQIGRRFVRLAVPYAVALLLAVLAAAAVRPFLDHPSVPDEPSLAQLVANALMIQDIVGEEALSAGVWYVGIDFQLFALAALLFSAVRRWPGATRLQAERLGKSLVLGATALSLLWLNRQPDLDMWACYFFGAYGIGMLACWAVRAPSARAGLLAIAALGAAALWVEFRERIAVAWVCALLLVVWLRWGQPWLTARWQAAGGADQQATATPHPLERLGRMSYSVFLVHFPVCLLVNAAFLHAWPESAVMNLLGMATAFGLSLAAGRLLYLRVERQLPSWTVALRWQAGLVGTGLVVAFAAGRFG</sequence>
<feature type="transmembrane region" description="Helical" evidence="1">
    <location>
        <begin position="253"/>
        <end position="269"/>
    </location>
</feature>
<keyword evidence="3" id="KW-0378">Hydrolase</keyword>
<evidence type="ECO:0000256" key="1">
    <source>
        <dbReference type="SAM" id="Phobius"/>
    </source>
</evidence>
<keyword evidence="3" id="KW-0808">Transferase</keyword>
<evidence type="ECO:0000313" key="3">
    <source>
        <dbReference type="EMBL" id="SDE65744.1"/>
    </source>
</evidence>